<protein>
    <submittedName>
        <fullName evidence="1">Uncharacterized protein</fullName>
    </submittedName>
</protein>
<proteinExistence type="predicted"/>
<accession>A0ABR2A5Q7</accession>
<reference evidence="1 2" key="1">
    <citation type="journal article" date="2024" name="G3 (Bethesda)">
        <title>Genome assembly of Hibiscus sabdariffa L. provides insights into metabolisms of medicinal natural products.</title>
        <authorList>
            <person name="Kim T."/>
        </authorList>
    </citation>
    <scope>NUCLEOTIDE SEQUENCE [LARGE SCALE GENOMIC DNA]</scope>
    <source>
        <strain evidence="1">TK-2024</strain>
        <tissue evidence="1">Old leaves</tissue>
    </source>
</reference>
<gene>
    <name evidence="1" type="ORF">V6N11_068436</name>
</gene>
<name>A0ABR2A5Q7_9ROSI</name>
<organism evidence="1 2">
    <name type="scientific">Hibiscus sabdariffa</name>
    <name type="common">roselle</name>
    <dbReference type="NCBI Taxonomy" id="183260"/>
    <lineage>
        <taxon>Eukaryota</taxon>
        <taxon>Viridiplantae</taxon>
        <taxon>Streptophyta</taxon>
        <taxon>Embryophyta</taxon>
        <taxon>Tracheophyta</taxon>
        <taxon>Spermatophyta</taxon>
        <taxon>Magnoliopsida</taxon>
        <taxon>eudicotyledons</taxon>
        <taxon>Gunneridae</taxon>
        <taxon>Pentapetalae</taxon>
        <taxon>rosids</taxon>
        <taxon>malvids</taxon>
        <taxon>Malvales</taxon>
        <taxon>Malvaceae</taxon>
        <taxon>Malvoideae</taxon>
        <taxon>Hibiscus</taxon>
    </lineage>
</organism>
<evidence type="ECO:0000313" key="1">
    <source>
        <dbReference type="EMBL" id="KAK8488308.1"/>
    </source>
</evidence>
<sequence>MAKALHQEIESRKGVSITKQNPISGVASEKINVEPSEYEGILEIESAASLATRRIREKSTIQAREAKREIARTRVKELELAFEDVIKLNALAQSV</sequence>
<keyword evidence="2" id="KW-1185">Reference proteome</keyword>
<dbReference type="EMBL" id="JBBPBN010000355">
    <property type="protein sequence ID" value="KAK8488308.1"/>
    <property type="molecule type" value="Genomic_DNA"/>
</dbReference>
<dbReference type="Proteomes" id="UP001396334">
    <property type="component" value="Unassembled WGS sequence"/>
</dbReference>
<evidence type="ECO:0000313" key="2">
    <source>
        <dbReference type="Proteomes" id="UP001396334"/>
    </source>
</evidence>
<comment type="caution">
    <text evidence="1">The sequence shown here is derived from an EMBL/GenBank/DDBJ whole genome shotgun (WGS) entry which is preliminary data.</text>
</comment>